<dbReference type="EMBL" id="NMUF01000003">
    <property type="protein sequence ID" value="RFB00078.1"/>
    <property type="molecule type" value="Genomic_DNA"/>
</dbReference>
<accession>A0A371QV20</accession>
<dbReference type="Proteomes" id="UP000256877">
    <property type="component" value="Unassembled WGS sequence"/>
</dbReference>
<comment type="caution">
    <text evidence="1">The sequence shown here is derived from an EMBL/GenBank/DDBJ whole genome shotgun (WGS) entry which is preliminary data.</text>
</comment>
<dbReference type="EMBL" id="NMUE01000053">
    <property type="protein sequence ID" value="RFA93884.1"/>
    <property type="molecule type" value="Genomic_DNA"/>
</dbReference>
<protein>
    <submittedName>
        <fullName evidence="1">Uncharacterized protein</fullName>
    </submittedName>
</protein>
<evidence type="ECO:0000313" key="4">
    <source>
        <dbReference type="Proteomes" id="UP000257123"/>
    </source>
</evidence>
<dbReference type="AlphaFoldDB" id="A0A371QV20"/>
<dbReference type="RefSeq" id="WP_116421886.1">
    <property type="nucleotide sequence ID" value="NZ_DAIOPL010000009.1"/>
</dbReference>
<dbReference type="OrthoDB" id="25681at2157"/>
<proteinExistence type="predicted"/>
<reference evidence="3 4" key="1">
    <citation type="submission" date="2017-07" db="EMBL/GenBank/DDBJ databases">
        <title>Draft genome sequence of aerobic hyperthermophilic archaea, Pyrobaculum aerophilum YKB31 and YKB32.</title>
        <authorList>
            <person name="Mochizuki T."/>
            <person name="Berliner A.J."/>
            <person name="Yoshida-Takashima Y."/>
            <person name="Takaki Y."/>
            <person name="Nunoura T."/>
            <person name="Takai K."/>
        </authorList>
    </citation>
    <scope>NUCLEOTIDE SEQUENCE [LARGE SCALE GENOMIC DNA]</scope>
    <source>
        <strain evidence="1 4">YKB31</strain>
        <strain evidence="2 3">YKB32</strain>
    </source>
</reference>
<evidence type="ECO:0000313" key="2">
    <source>
        <dbReference type="EMBL" id="RFB00078.1"/>
    </source>
</evidence>
<evidence type="ECO:0000313" key="1">
    <source>
        <dbReference type="EMBL" id="RFA93884.1"/>
    </source>
</evidence>
<evidence type="ECO:0000313" key="3">
    <source>
        <dbReference type="Proteomes" id="UP000256877"/>
    </source>
</evidence>
<name>A0A371QV20_9CREN</name>
<gene>
    <name evidence="1" type="ORF">CGL51_12090</name>
    <name evidence="2" type="ORF">CGL52_01630</name>
</gene>
<organism evidence="1 4">
    <name type="scientific">Pyrobaculum aerophilum</name>
    <dbReference type="NCBI Taxonomy" id="13773"/>
    <lineage>
        <taxon>Archaea</taxon>
        <taxon>Thermoproteota</taxon>
        <taxon>Thermoprotei</taxon>
        <taxon>Thermoproteales</taxon>
        <taxon>Thermoproteaceae</taxon>
        <taxon>Pyrobaculum</taxon>
    </lineage>
</organism>
<sequence length="211" mass="24451">MVCLDPFTPDEFTIWYRHLGRLRLFWAKPLVELLPLYKIPEGCVIKVRWASERPRLEEAYIAILKKIRKLDFLVPLRGTKILLTPHVIEKDLYQQRGALYIYSTSRPCASGIHIEKPTEGHPEPGPDHIVISSDASGHKYLVYLNKWNFNIDYLWIASEEYIDEAVESAICETRRLGGRYTSVAAGEGHLSSINFDLYKPDYLYNTYKLAF</sequence>
<dbReference type="Proteomes" id="UP000257123">
    <property type="component" value="Unassembled WGS sequence"/>
</dbReference>